<dbReference type="GO" id="GO:0010411">
    <property type="term" value="P:xyloglucan metabolic process"/>
    <property type="evidence" value="ECO:0007669"/>
    <property type="project" value="TreeGrafter"/>
</dbReference>
<dbReference type="PANTHER" id="PTHR43739:SF5">
    <property type="entry name" value="EXO-ALPHA-SIALIDASE"/>
    <property type="match status" value="1"/>
</dbReference>
<dbReference type="InterPro" id="IPR052025">
    <property type="entry name" value="Xyloglucanase_GH74"/>
</dbReference>
<organism evidence="1 2">
    <name type="scientific">Candidatus Falkowbacteria bacterium CG10_big_fil_rev_8_21_14_0_10_43_11</name>
    <dbReference type="NCBI Taxonomy" id="1974568"/>
    <lineage>
        <taxon>Bacteria</taxon>
        <taxon>Candidatus Falkowiibacteriota</taxon>
    </lineage>
</organism>
<sequence length="363" mass="38740">MLNLKTISLVTGLLIITALVSGCSVSFQTADSQSATDGGLYKTVNGGGVWRQQTLIATVTGAPLSFNQANVTAISLDPQDKTAVYAGAAGGGLLYSYDAGASWTLAKTLGKRNIADIAVSPRDKCLIYAASENKIFRSNDCSRSWREMYFDNEPKTIIYSLAVDPKDDKIIYAGTSRGEVIVSFDYGESWAALTRFTEANSAVIKIAINKTNPNNLWAATAAKGVYKSNDRGKNWSGSAEQLAEIHARDAVKITDMAVAASDGKIAIIATKAGLIRTLDGGNRWQTMELVPPADKTAINAVAIHPSDSNLVYYVTNTSFGSTKDGGKTWISKKLPTSRAGLVLTVDPSDPGILYLGTYLSEKK</sequence>
<dbReference type="PROSITE" id="PS51257">
    <property type="entry name" value="PROKAR_LIPOPROTEIN"/>
    <property type="match status" value="1"/>
</dbReference>
<comment type="caution">
    <text evidence="1">The sequence shown here is derived from an EMBL/GenBank/DDBJ whole genome shotgun (WGS) entry which is preliminary data.</text>
</comment>
<evidence type="ECO:0000313" key="1">
    <source>
        <dbReference type="EMBL" id="PIT93882.1"/>
    </source>
</evidence>
<accession>A0A2M6WM94</accession>
<protein>
    <recommendedName>
        <fullName evidence="3">Sortilin N-terminal domain-containing protein</fullName>
    </recommendedName>
</protein>
<gene>
    <name evidence="1" type="ORF">COU00_01845</name>
</gene>
<dbReference type="InterPro" id="IPR015943">
    <property type="entry name" value="WD40/YVTN_repeat-like_dom_sf"/>
</dbReference>
<dbReference type="SUPFAM" id="SSF110296">
    <property type="entry name" value="Oligoxyloglucan reducing end-specific cellobiohydrolase"/>
    <property type="match status" value="2"/>
</dbReference>
<proteinExistence type="predicted"/>
<dbReference type="AlphaFoldDB" id="A0A2M6WM94"/>
<dbReference type="Gene3D" id="2.130.10.10">
    <property type="entry name" value="YVTN repeat-like/Quinoprotein amine dehydrogenase"/>
    <property type="match status" value="2"/>
</dbReference>
<name>A0A2M6WM94_9BACT</name>
<dbReference type="PANTHER" id="PTHR43739">
    <property type="entry name" value="XYLOGLUCANASE (EUROFUNG)"/>
    <property type="match status" value="1"/>
</dbReference>
<evidence type="ECO:0008006" key="3">
    <source>
        <dbReference type="Google" id="ProtNLM"/>
    </source>
</evidence>
<reference evidence="2" key="1">
    <citation type="submission" date="2017-09" db="EMBL/GenBank/DDBJ databases">
        <title>Depth-based differentiation of microbial function through sediment-hosted aquifers and enrichment of novel symbionts in the deep terrestrial subsurface.</title>
        <authorList>
            <person name="Probst A.J."/>
            <person name="Ladd B."/>
            <person name="Jarett J.K."/>
            <person name="Geller-Mcgrath D.E."/>
            <person name="Sieber C.M.K."/>
            <person name="Emerson J.B."/>
            <person name="Anantharaman K."/>
            <person name="Thomas B.C."/>
            <person name="Malmstrom R."/>
            <person name="Stieglmeier M."/>
            <person name="Klingl A."/>
            <person name="Woyke T."/>
            <person name="Ryan C.M."/>
            <person name="Banfield J.F."/>
        </authorList>
    </citation>
    <scope>NUCLEOTIDE SEQUENCE [LARGE SCALE GENOMIC DNA]</scope>
</reference>
<evidence type="ECO:0000313" key="2">
    <source>
        <dbReference type="Proteomes" id="UP000229335"/>
    </source>
</evidence>
<dbReference type="EMBL" id="PFAS01000030">
    <property type="protein sequence ID" value="PIT93882.1"/>
    <property type="molecule type" value="Genomic_DNA"/>
</dbReference>
<dbReference type="Proteomes" id="UP000229335">
    <property type="component" value="Unassembled WGS sequence"/>
</dbReference>